<dbReference type="InterPro" id="IPR020583">
    <property type="entry name" value="Inositol_monoP_metal-BS"/>
</dbReference>
<keyword evidence="6 10" id="KW-0460">Magnesium</keyword>
<feature type="binding site" evidence="10">
    <location>
        <position position="218"/>
    </location>
    <ligand>
        <name>Mg(2+)</name>
        <dbReference type="ChEBI" id="CHEBI:18420"/>
        <label>1</label>
        <note>catalytic</note>
    </ligand>
</feature>
<feature type="binding site" evidence="10">
    <location>
        <position position="390"/>
    </location>
    <ligand>
        <name>Mg(2+)</name>
        <dbReference type="ChEBI" id="CHEBI:18420"/>
        <label>1</label>
        <note>catalytic</note>
    </ligand>
</feature>
<dbReference type="VEuPathDB" id="FungiDB:VP01_2592g2"/>
<evidence type="ECO:0000256" key="6">
    <source>
        <dbReference type="ARBA" id="ARBA00022842"/>
    </source>
</evidence>
<dbReference type="GO" id="GO:0000103">
    <property type="term" value="P:sulfate assimilation"/>
    <property type="evidence" value="ECO:0007669"/>
    <property type="project" value="TreeGrafter"/>
</dbReference>
<keyword evidence="5 11" id="KW-0378">Hydrolase</keyword>
<dbReference type="Proteomes" id="UP000037035">
    <property type="component" value="Unassembled WGS sequence"/>
</dbReference>
<organism evidence="11 12">
    <name type="scientific">Puccinia sorghi</name>
    <dbReference type="NCBI Taxonomy" id="27349"/>
    <lineage>
        <taxon>Eukaryota</taxon>
        <taxon>Fungi</taxon>
        <taxon>Dikarya</taxon>
        <taxon>Basidiomycota</taxon>
        <taxon>Pucciniomycotina</taxon>
        <taxon>Pucciniomycetes</taxon>
        <taxon>Pucciniales</taxon>
        <taxon>Pucciniaceae</taxon>
        <taxon>Puccinia</taxon>
    </lineage>
</organism>
<dbReference type="PANTHER" id="PTHR43200:SF6">
    <property type="entry name" value="3'(2'),5'-BISPHOSPHATE NUCLEOTIDASE"/>
    <property type="match status" value="1"/>
</dbReference>
<evidence type="ECO:0000313" key="11">
    <source>
        <dbReference type="EMBL" id="KNZ55755.1"/>
    </source>
</evidence>
<dbReference type="OrthoDB" id="411145at2759"/>
<evidence type="ECO:0000256" key="1">
    <source>
        <dbReference type="ARBA" id="ARBA00001946"/>
    </source>
</evidence>
<dbReference type="Gene3D" id="3.40.190.80">
    <property type="match status" value="1"/>
</dbReference>
<dbReference type="SUPFAM" id="SSF56655">
    <property type="entry name" value="Carbohydrate phosphatase"/>
    <property type="match status" value="1"/>
</dbReference>
<dbReference type="Gene3D" id="3.30.540.10">
    <property type="entry name" value="Fructose-1,6-Bisphosphatase, subunit A, domain 1"/>
    <property type="match status" value="1"/>
</dbReference>
<evidence type="ECO:0000256" key="3">
    <source>
        <dbReference type="ARBA" id="ARBA00012633"/>
    </source>
</evidence>
<dbReference type="NCBIfam" id="TIGR01330">
    <property type="entry name" value="bisphos_HAL2"/>
    <property type="match status" value="1"/>
</dbReference>
<dbReference type="InterPro" id="IPR006239">
    <property type="entry name" value="DPNP"/>
</dbReference>
<name>A0A0L6V6J7_9BASI</name>
<dbReference type="CDD" id="cd01517">
    <property type="entry name" value="PAP_phosphatase"/>
    <property type="match status" value="1"/>
</dbReference>
<dbReference type="GO" id="GO:0046872">
    <property type="term" value="F:metal ion binding"/>
    <property type="evidence" value="ECO:0007669"/>
    <property type="project" value="UniProtKB-KW"/>
</dbReference>
<evidence type="ECO:0000256" key="5">
    <source>
        <dbReference type="ARBA" id="ARBA00022801"/>
    </source>
</evidence>
<protein>
    <recommendedName>
        <fullName evidence="3">3'(2'),5'-bisphosphate nucleotidase</fullName>
        <ecNumber evidence="3">3.1.3.7</ecNumber>
    </recommendedName>
</protein>
<dbReference type="STRING" id="27349.A0A0L6V6J7"/>
<evidence type="ECO:0000256" key="10">
    <source>
        <dbReference type="PIRSR" id="PIRSR600760-2"/>
    </source>
</evidence>
<feature type="binding site" evidence="10">
    <location>
        <position position="216"/>
    </location>
    <ligand>
        <name>Mg(2+)</name>
        <dbReference type="ChEBI" id="CHEBI:18420"/>
        <label>1</label>
        <note>catalytic</note>
    </ligand>
</feature>
<feature type="binding site" evidence="10">
    <location>
        <position position="219"/>
    </location>
    <ligand>
        <name>Mg(2+)</name>
        <dbReference type="ChEBI" id="CHEBI:18420"/>
        <label>1</label>
        <note>catalytic</note>
    </ligand>
</feature>
<comment type="catalytic activity">
    <reaction evidence="7">
        <text>adenosine 2',5'-bisphosphate + H2O = AMP + phosphate</text>
        <dbReference type="Rhea" id="RHEA:77643"/>
        <dbReference type="ChEBI" id="CHEBI:15377"/>
        <dbReference type="ChEBI" id="CHEBI:43474"/>
        <dbReference type="ChEBI" id="CHEBI:194156"/>
        <dbReference type="ChEBI" id="CHEBI:456215"/>
        <dbReference type="EC" id="3.1.3.7"/>
    </reaction>
    <physiologicalReaction direction="left-to-right" evidence="7">
        <dbReference type="Rhea" id="RHEA:77644"/>
    </physiologicalReaction>
</comment>
<dbReference type="PROSITE" id="PS00629">
    <property type="entry name" value="IMP_1"/>
    <property type="match status" value="1"/>
</dbReference>
<evidence type="ECO:0000313" key="12">
    <source>
        <dbReference type="Proteomes" id="UP000037035"/>
    </source>
</evidence>
<evidence type="ECO:0000256" key="2">
    <source>
        <dbReference type="ARBA" id="ARBA00009759"/>
    </source>
</evidence>
<dbReference type="PANTHER" id="PTHR43200">
    <property type="entry name" value="PHOSPHATASE"/>
    <property type="match status" value="1"/>
</dbReference>
<accession>A0A0L6V6J7</accession>
<gene>
    <name evidence="11" type="ORF">VP01_2592g2</name>
</gene>
<dbReference type="EMBL" id="LAVV01007493">
    <property type="protein sequence ID" value="KNZ55755.1"/>
    <property type="molecule type" value="Genomic_DNA"/>
</dbReference>
<comment type="cofactor">
    <cofactor evidence="1 10">
        <name>Mg(2+)</name>
        <dbReference type="ChEBI" id="CHEBI:18420"/>
    </cofactor>
</comment>
<comment type="similarity">
    <text evidence="2">Belongs to the inositol monophosphatase superfamily.</text>
</comment>
<evidence type="ECO:0000256" key="4">
    <source>
        <dbReference type="ARBA" id="ARBA00022723"/>
    </source>
</evidence>
<evidence type="ECO:0000256" key="9">
    <source>
        <dbReference type="ARBA" id="ARBA00044484"/>
    </source>
</evidence>
<dbReference type="InterPro" id="IPR051090">
    <property type="entry name" value="Inositol_monoP_superfamily"/>
</dbReference>
<dbReference type="InterPro" id="IPR000760">
    <property type="entry name" value="Inositol_monophosphatase-like"/>
</dbReference>
<proteinExistence type="inferred from homology"/>
<keyword evidence="4 10" id="KW-0479">Metal-binding</keyword>
<evidence type="ECO:0000256" key="8">
    <source>
        <dbReference type="ARBA" id="ARBA00044479"/>
    </source>
</evidence>
<evidence type="ECO:0000256" key="7">
    <source>
        <dbReference type="ARBA" id="ARBA00044466"/>
    </source>
</evidence>
<dbReference type="GO" id="GO:0008441">
    <property type="term" value="F:3'(2'),5'-bisphosphate nucleotidase activity"/>
    <property type="evidence" value="ECO:0007669"/>
    <property type="project" value="UniProtKB-EC"/>
</dbReference>
<dbReference type="EC" id="3.1.3.7" evidence="3"/>
<feature type="binding site" evidence="10">
    <location>
        <position position="138"/>
    </location>
    <ligand>
        <name>Mg(2+)</name>
        <dbReference type="ChEBI" id="CHEBI:18420"/>
        <label>1</label>
        <note>catalytic</note>
    </ligand>
</feature>
<keyword evidence="12" id="KW-1185">Reference proteome</keyword>
<comment type="caution">
    <text evidence="11">The sequence shown here is derived from an EMBL/GenBank/DDBJ whole genome shotgun (WGS) entry which is preliminary data.</text>
</comment>
<comment type="catalytic activity">
    <reaction evidence="8">
        <text>adenosine 3',5'-bisphosphate + H2O = AMP + phosphate</text>
        <dbReference type="Rhea" id="RHEA:10040"/>
        <dbReference type="ChEBI" id="CHEBI:15377"/>
        <dbReference type="ChEBI" id="CHEBI:43474"/>
        <dbReference type="ChEBI" id="CHEBI:58343"/>
        <dbReference type="ChEBI" id="CHEBI:456215"/>
        <dbReference type="EC" id="3.1.3.7"/>
    </reaction>
    <physiologicalReaction direction="left-to-right" evidence="8">
        <dbReference type="Rhea" id="RHEA:10041"/>
    </physiologicalReaction>
</comment>
<dbReference type="AlphaFoldDB" id="A0A0L6V6J7"/>
<comment type="catalytic activity">
    <reaction evidence="9">
        <text>3'-phosphoadenylyl sulfate + H2O = adenosine 5'-phosphosulfate + phosphate</text>
        <dbReference type="Rhea" id="RHEA:77639"/>
        <dbReference type="ChEBI" id="CHEBI:15377"/>
        <dbReference type="ChEBI" id="CHEBI:43474"/>
        <dbReference type="ChEBI" id="CHEBI:58243"/>
        <dbReference type="ChEBI" id="CHEBI:58339"/>
        <dbReference type="EC" id="3.1.3.7"/>
    </reaction>
    <physiologicalReaction direction="left-to-right" evidence="9">
        <dbReference type="Rhea" id="RHEA:77640"/>
    </physiologicalReaction>
</comment>
<reference evidence="11 12" key="1">
    <citation type="submission" date="2015-08" db="EMBL/GenBank/DDBJ databases">
        <title>Next Generation Sequencing and Analysis of the Genome of Puccinia sorghi L Schw, the Causal Agent of Maize Common Rust.</title>
        <authorList>
            <person name="Rochi L."/>
            <person name="Burguener G."/>
            <person name="Darino M."/>
            <person name="Turjanski A."/>
            <person name="Kreff E."/>
            <person name="Dieguez M.J."/>
            <person name="Sacco F."/>
        </authorList>
    </citation>
    <scope>NUCLEOTIDE SEQUENCE [LARGE SCALE GENOMIC DNA]</scope>
    <source>
        <strain evidence="11 12">RO10H11247</strain>
    </source>
</reference>
<sequence length="460" mass="51849">MSGALLRSLFSPLCHHHHHHLHHPSRLSLARYPAAHLHPQLILSYQQQLRNRRIMIPAKTDTYRLEREVAVAAVLQAIIVTRRIFDNLIRPHLSSGLDDKPSITKLDRSPVTVGDYTVQALVNFILSKYFPDDEIVGEEDSSELLNTTDKKHLEQIVDFTNEALKEDRLCTAADEERWAKFRDQPRLTQDDLVKLIDLGNSVGGEQAGNRRFWTLDPIDGTKGFLRGEQYAICLALIVDGQVVLGVLGTPNLPLRGITCPPGQQPEGVLFFAEKGAGAHQRPLDSNVYSEIRMESINELELGRVATFCESTESAHSNHHLTVDIATQMNLDNAYNPIRIDSQAKYCILARGDTHMYFRFPTSPDYQEKIWVRHVTSFIMITSPLIFNPRDHAAGSILVSEAGGIVIDMNERPLDFSCGRTLSNNTLGFMACHGRVSNRVWCHAYRVAQVHKYLSPHEKVV</sequence>
<dbReference type="Pfam" id="PF00459">
    <property type="entry name" value="Inositol_P"/>
    <property type="match status" value="1"/>
</dbReference>